<organism evidence="1 2">
    <name type="scientific">Mycena albidolilacea</name>
    <dbReference type="NCBI Taxonomy" id="1033008"/>
    <lineage>
        <taxon>Eukaryota</taxon>
        <taxon>Fungi</taxon>
        <taxon>Dikarya</taxon>
        <taxon>Basidiomycota</taxon>
        <taxon>Agaricomycotina</taxon>
        <taxon>Agaricomycetes</taxon>
        <taxon>Agaricomycetidae</taxon>
        <taxon>Agaricales</taxon>
        <taxon>Marasmiineae</taxon>
        <taxon>Mycenaceae</taxon>
        <taxon>Mycena</taxon>
    </lineage>
</organism>
<protein>
    <submittedName>
        <fullName evidence="1">Uncharacterized protein</fullName>
    </submittedName>
</protein>
<sequence>LADFNILQDTCTKVQVKSWTRPAYRLAMDRYFKILRTREEIKHLNVEIR</sequence>
<keyword evidence="2" id="KW-1185">Reference proteome</keyword>
<feature type="non-terminal residue" evidence="1">
    <location>
        <position position="1"/>
    </location>
</feature>
<evidence type="ECO:0000313" key="2">
    <source>
        <dbReference type="Proteomes" id="UP001218218"/>
    </source>
</evidence>
<gene>
    <name evidence="1" type="ORF">DFH08DRAFT_684885</name>
</gene>
<name>A0AAD7AL09_9AGAR</name>
<proteinExistence type="predicted"/>
<reference evidence="1" key="1">
    <citation type="submission" date="2023-03" db="EMBL/GenBank/DDBJ databases">
        <title>Massive genome expansion in bonnet fungi (Mycena s.s.) driven by repeated elements and novel gene families across ecological guilds.</title>
        <authorList>
            <consortium name="Lawrence Berkeley National Laboratory"/>
            <person name="Harder C.B."/>
            <person name="Miyauchi S."/>
            <person name="Viragh M."/>
            <person name="Kuo A."/>
            <person name="Thoen E."/>
            <person name="Andreopoulos B."/>
            <person name="Lu D."/>
            <person name="Skrede I."/>
            <person name="Drula E."/>
            <person name="Henrissat B."/>
            <person name="Morin E."/>
            <person name="Kohler A."/>
            <person name="Barry K."/>
            <person name="LaButti K."/>
            <person name="Morin E."/>
            <person name="Salamov A."/>
            <person name="Lipzen A."/>
            <person name="Mereny Z."/>
            <person name="Hegedus B."/>
            <person name="Baldrian P."/>
            <person name="Stursova M."/>
            <person name="Weitz H."/>
            <person name="Taylor A."/>
            <person name="Grigoriev I.V."/>
            <person name="Nagy L.G."/>
            <person name="Martin F."/>
            <person name="Kauserud H."/>
        </authorList>
    </citation>
    <scope>NUCLEOTIDE SEQUENCE</scope>
    <source>
        <strain evidence="1">CBHHK002</strain>
    </source>
</reference>
<dbReference type="AlphaFoldDB" id="A0AAD7AL09"/>
<dbReference type="EMBL" id="JARIHO010000005">
    <property type="protein sequence ID" value="KAJ7361706.1"/>
    <property type="molecule type" value="Genomic_DNA"/>
</dbReference>
<comment type="caution">
    <text evidence="1">The sequence shown here is derived from an EMBL/GenBank/DDBJ whole genome shotgun (WGS) entry which is preliminary data.</text>
</comment>
<accession>A0AAD7AL09</accession>
<dbReference type="Proteomes" id="UP001218218">
    <property type="component" value="Unassembled WGS sequence"/>
</dbReference>
<evidence type="ECO:0000313" key="1">
    <source>
        <dbReference type="EMBL" id="KAJ7361706.1"/>
    </source>
</evidence>